<evidence type="ECO:0000313" key="3">
    <source>
        <dbReference type="EMBL" id="EHO18720.1"/>
    </source>
</evidence>
<name>A0AA37DHC2_9FIRM</name>
<protein>
    <recommendedName>
        <fullName evidence="2">SCP domain-containing protein</fullName>
    </recommendedName>
</protein>
<dbReference type="PANTHER" id="PTHR31157">
    <property type="entry name" value="SCP DOMAIN-CONTAINING PROTEIN"/>
    <property type="match status" value="1"/>
</dbReference>
<dbReference type="CDD" id="cd05379">
    <property type="entry name" value="CAP_bacterial"/>
    <property type="match status" value="1"/>
</dbReference>
<feature type="signal peptide" evidence="1">
    <location>
        <begin position="1"/>
        <end position="23"/>
    </location>
</feature>
<dbReference type="PANTHER" id="PTHR31157:SF1">
    <property type="entry name" value="SCP DOMAIN-CONTAINING PROTEIN"/>
    <property type="match status" value="1"/>
</dbReference>
<feature type="domain" description="SCP" evidence="2">
    <location>
        <begin position="117"/>
        <end position="231"/>
    </location>
</feature>
<keyword evidence="4" id="KW-1185">Reference proteome</keyword>
<organism evidence="3 4">
    <name type="scientific">Stomatobaculum longum</name>
    <dbReference type="NCBI Taxonomy" id="796942"/>
    <lineage>
        <taxon>Bacteria</taxon>
        <taxon>Bacillati</taxon>
        <taxon>Bacillota</taxon>
        <taxon>Clostridia</taxon>
        <taxon>Lachnospirales</taxon>
        <taxon>Lachnospiraceae</taxon>
        <taxon>Stomatobaculum</taxon>
    </lineage>
</organism>
<dbReference type="EMBL" id="AGEL01000001">
    <property type="protein sequence ID" value="EHO18720.1"/>
    <property type="molecule type" value="Genomic_DNA"/>
</dbReference>
<dbReference type="GeneID" id="86939844"/>
<sequence length="235" mass="26600">MKKIVGVLAALGVLAAMPLTAWASAWQQTNGRWWYQMDGGKYPVNGWMWIDGDRNGIAECYYFDQAGYLLTNTVTPDNCRVNQSGAWVDENGTVHTKRVPIVQESSKNIEAERQEVLRLVNAERRKRGLSELTENPLLEGIADQRASEIIRLFDHTRPNGQSFDSLYQERGATGYGRWGENIAMGQPDAAAVVTAWMNSQGHRENILRPEFTEIGIGVRYENGQMYWVQNFGGYY</sequence>
<evidence type="ECO:0000259" key="2">
    <source>
        <dbReference type="Pfam" id="PF00188"/>
    </source>
</evidence>
<dbReference type="Gene3D" id="2.10.270.10">
    <property type="entry name" value="Cholin Binding"/>
    <property type="match status" value="1"/>
</dbReference>
<dbReference type="SUPFAM" id="SSF55797">
    <property type="entry name" value="PR-1-like"/>
    <property type="match status" value="1"/>
</dbReference>
<evidence type="ECO:0000313" key="4">
    <source>
        <dbReference type="Proteomes" id="UP000018466"/>
    </source>
</evidence>
<feature type="chain" id="PRO_5041425713" description="SCP domain-containing protein" evidence="1">
    <location>
        <begin position="24"/>
        <end position="235"/>
    </location>
</feature>
<comment type="caution">
    <text evidence="3">The sequence shown here is derived from an EMBL/GenBank/DDBJ whole genome shotgun (WGS) entry which is preliminary data.</text>
</comment>
<dbReference type="Gene3D" id="3.40.33.10">
    <property type="entry name" value="CAP"/>
    <property type="match status" value="1"/>
</dbReference>
<dbReference type="Proteomes" id="UP000018466">
    <property type="component" value="Unassembled WGS sequence"/>
</dbReference>
<dbReference type="InterPro" id="IPR035940">
    <property type="entry name" value="CAP_sf"/>
</dbReference>
<dbReference type="RefSeq" id="WP_009531877.1">
    <property type="nucleotide sequence ID" value="NZ_JH590861.1"/>
</dbReference>
<dbReference type="InterPro" id="IPR014044">
    <property type="entry name" value="CAP_dom"/>
</dbReference>
<keyword evidence="1" id="KW-0732">Signal</keyword>
<reference evidence="3 4" key="1">
    <citation type="submission" date="2011-10" db="EMBL/GenBank/DDBJ databases">
        <title>The Genome Sequence of Lachnospiraceae bacterium ACC2.</title>
        <authorList>
            <consortium name="The Broad Institute Genome Sequencing Platform"/>
            <person name="Earl A."/>
            <person name="Ward D."/>
            <person name="Feldgarden M."/>
            <person name="Gevers D."/>
            <person name="Sizova M."/>
            <person name="Hazen A."/>
            <person name="Epstein S."/>
            <person name="Young S.K."/>
            <person name="Zeng Q."/>
            <person name="Gargeya S."/>
            <person name="Fitzgerald M."/>
            <person name="Haas B."/>
            <person name="Abouelleil A."/>
            <person name="Alvarado L."/>
            <person name="Arachchi H.M."/>
            <person name="Berlin A."/>
            <person name="Brown A."/>
            <person name="Chapman S.B."/>
            <person name="Chen Z."/>
            <person name="Dunbar C."/>
            <person name="Freedman E."/>
            <person name="Gearin G."/>
            <person name="Goldberg J."/>
            <person name="Griggs A."/>
            <person name="Gujja S."/>
            <person name="Heiman D."/>
            <person name="Howarth C."/>
            <person name="Larson L."/>
            <person name="Lui A."/>
            <person name="MacDonald P.J.P."/>
            <person name="Montmayeur A."/>
            <person name="Murphy C."/>
            <person name="Neiman D."/>
            <person name="Pearson M."/>
            <person name="Priest M."/>
            <person name="Roberts A."/>
            <person name="Saif S."/>
            <person name="Shea T."/>
            <person name="Shenoy N."/>
            <person name="Sisk P."/>
            <person name="Stolte C."/>
            <person name="Sykes S."/>
            <person name="Wortman J."/>
            <person name="Nusbaum C."/>
            <person name="Birren B."/>
        </authorList>
    </citation>
    <scope>NUCLEOTIDE SEQUENCE [LARGE SCALE GENOMIC DNA]</scope>
    <source>
        <strain evidence="3 4">ACC2</strain>
    </source>
</reference>
<dbReference type="Pfam" id="PF00188">
    <property type="entry name" value="CAP"/>
    <property type="match status" value="1"/>
</dbReference>
<proteinExistence type="predicted"/>
<evidence type="ECO:0000256" key="1">
    <source>
        <dbReference type="SAM" id="SignalP"/>
    </source>
</evidence>
<dbReference type="AlphaFoldDB" id="A0AA37DHC2"/>
<gene>
    <name evidence="3" type="ORF">HMPREF9623_00042</name>
</gene>
<dbReference type="SUPFAM" id="SSF69360">
    <property type="entry name" value="Cell wall binding repeat"/>
    <property type="match status" value="1"/>
</dbReference>
<accession>A0AA37DHC2</accession>